<gene>
    <name evidence="2" type="ORF">HNR10_000461</name>
</gene>
<proteinExistence type="predicted"/>
<feature type="transmembrane region" description="Helical" evidence="1">
    <location>
        <begin position="50"/>
        <end position="72"/>
    </location>
</feature>
<keyword evidence="1" id="KW-0472">Membrane</keyword>
<feature type="transmembrane region" description="Helical" evidence="1">
    <location>
        <begin position="117"/>
        <end position="142"/>
    </location>
</feature>
<dbReference type="AlphaFoldDB" id="A0A7Z0J8S2"/>
<evidence type="ECO:0000313" key="3">
    <source>
        <dbReference type="Proteomes" id="UP000572051"/>
    </source>
</evidence>
<organism evidence="2 3">
    <name type="scientific">Nocardiopsis aegyptia</name>
    <dbReference type="NCBI Taxonomy" id="220378"/>
    <lineage>
        <taxon>Bacteria</taxon>
        <taxon>Bacillati</taxon>
        <taxon>Actinomycetota</taxon>
        <taxon>Actinomycetes</taxon>
        <taxon>Streptosporangiales</taxon>
        <taxon>Nocardiopsidaceae</taxon>
        <taxon>Nocardiopsis</taxon>
    </lineage>
</organism>
<feature type="transmembrane region" description="Helical" evidence="1">
    <location>
        <begin position="92"/>
        <end position="110"/>
    </location>
</feature>
<keyword evidence="3" id="KW-1185">Reference proteome</keyword>
<feature type="transmembrane region" description="Helical" evidence="1">
    <location>
        <begin position="154"/>
        <end position="173"/>
    </location>
</feature>
<keyword evidence="1" id="KW-1133">Transmembrane helix</keyword>
<dbReference type="RefSeq" id="WP_179820473.1">
    <property type="nucleotide sequence ID" value="NZ_JACCFS010000001.1"/>
</dbReference>
<comment type="caution">
    <text evidence="2">The sequence shown here is derived from an EMBL/GenBank/DDBJ whole genome shotgun (WGS) entry which is preliminary data.</text>
</comment>
<protein>
    <submittedName>
        <fullName evidence="2">Uncharacterized protein</fullName>
    </submittedName>
</protein>
<evidence type="ECO:0000256" key="1">
    <source>
        <dbReference type="SAM" id="Phobius"/>
    </source>
</evidence>
<evidence type="ECO:0000313" key="2">
    <source>
        <dbReference type="EMBL" id="NYJ32580.1"/>
    </source>
</evidence>
<dbReference type="EMBL" id="JACCFS010000001">
    <property type="protein sequence ID" value="NYJ32580.1"/>
    <property type="molecule type" value="Genomic_DNA"/>
</dbReference>
<keyword evidence="1" id="KW-0812">Transmembrane</keyword>
<dbReference type="Proteomes" id="UP000572051">
    <property type="component" value="Unassembled WGS sequence"/>
</dbReference>
<name>A0A7Z0J8S2_9ACTN</name>
<accession>A0A7Z0J8S2</accession>
<reference evidence="2 3" key="1">
    <citation type="submission" date="2020-07" db="EMBL/GenBank/DDBJ databases">
        <title>Sequencing the genomes of 1000 actinobacteria strains.</title>
        <authorList>
            <person name="Klenk H.-P."/>
        </authorList>
    </citation>
    <scope>NUCLEOTIDE SEQUENCE [LARGE SCALE GENOMIC DNA]</scope>
    <source>
        <strain evidence="2 3">DSM 44442</strain>
    </source>
</reference>
<sequence length="183" mass="18787">MASGAKELANGAKTYFANTVAPAAMGAAQTVSQRSGQAPGAVHWTIWSRFALPVLAFIGIISLFMPLASASYMGRSRSINYFSEDAPPGEGAVMLIAFLLVIGFSVASLVTGRKWALITAGVLAILVGLVGMLNGFGTAAAINGERYGSVGAGAIFLGLMGLGLIVSAIITFLPQKGLTAQQY</sequence>